<gene>
    <name evidence="1" type="ORF">F511_30226</name>
</gene>
<dbReference type="Proteomes" id="UP000250235">
    <property type="component" value="Unassembled WGS sequence"/>
</dbReference>
<protein>
    <submittedName>
        <fullName evidence="1">Uncharacterized protein</fullName>
    </submittedName>
</protein>
<proteinExistence type="predicted"/>
<name>A0A2Z7B0U1_9LAMI</name>
<organism evidence="1 2">
    <name type="scientific">Dorcoceras hygrometricum</name>
    <dbReference type="NCBI Taxonomy" id="472368"/>
    <lineage>
        <taxon>Eukaryota</taxon>
        <taxon>Viridiplantae</taxon>
        <taxon>Streptophyta</taxon>
        <taxon>Embryophyta</taxon>
        <taxon>Tracheophyta</taxon>
        <taxon>Spermatophyta</taxon>
        <taxon>Magnoliopsida</taxon>
        <taxon>eudicotyledons</taxon>
        <taxon>Gunneridae</taxon>
        <taxon>Pentapetalae</taxon>
        <taxon>asterids</taxon>
        <taxon>lamiids</taxon>
        <taxon>Lamiales</taxon>
        <taxon>Gesneriaceae</taxon>
        <taxon>Didymocarpoideae</taxon>
        <taxon>Trichosporeae</taxon>
        <taxon>Loxocarpinae</taxon>
        <taxon>Dorcoceras</taxon>
    </lineage>
</organism>
<accession>A0A2Z7B0U1</accession>
<reference evidence="1 2" key="1">
    <citation type="journal article" date="2015" name="Proc. Natl. Acad. Sci. U.S.A.">
        <title>The resurrection genome of Boea hygrometrica: A blueprint for survival of dehydration.</title>
        <authorList>
            <person name="Xiao L."/>
            <person name="Yang G."/>
            <person name="Zhang L."/>
            <person name="Yang X."/>
            <person name="Zhao S."/>
            <person name="Ji Z."/>
            <person name="Zhou Q."/>
            <person name="Hu M."/>
            <person name="Wang Y."/>
            <person name="Chen M."/>
            <person name="Xu Y."/>
            <person name="Jin H."/>
            <person name="Xiao X."/>
            <person name="Hu G."/>
            <person name="Bao F."/>
            <person name="Hu Y."/>
            <person name="Wan P."/>
            <person name="Li L."/>
            <person name="Deng X."/>
            <person name="Kuang T."/>
            <person name="Xiang C."/>
            <person name="Zhu J.K."/>
            <person name="Oliver M.J."/>
            <person name="He Y."/>
        </authorList>
    </citation>
    <scope>NUCLEOTIDE SEQUENCE [LARGE SCALE GENOMIC DNA]</scope>
    <source>
        <strain evidence="2">cv. XS01</strain>
    </source>
</reference>
<keyword evidence="2" id="KW-1185">Reference proteome</keyword>
<sequence length="111" mass="12235">MPPRRGGVVLVAVLEADSVVSSEGDMRLPSVEESEDSATFVVSRDTSLERVLRLEGGLLVSRSRVPLVVLLSDSNLLLSPSDLVFSLVSRHVLEDLPDPRSRFPSRRRRTP</sequence>
<evidence type="ECO:0000313" key="2">
    <source>
        <dbReference type="Proteomes" id="UP000250235"/>
    </source>
</evidence>
<dbReference type="EMBL" id="KV012034">
    <property type="protein sequence ID" value="KZV25112.1"/>
    <property type="molecule type" value="Genomic_DNA"/>
</dbReference>
<dbReference type="AlphaFoldDB" id="A0A2Z7B0U1"/>
<evidence type="ECO:0000313" key="1">
    <source>
        <dbReference type="EMBL" id="KZV25112.1"/>
    </source>
</evidence>